<reference evidence="1" key="1">
    <citation type="submission" date="2013-11" db="EMBL/GenBank/DDBJ databases">
        <title>Comparative genomics of Ignicoccus.</title>
        <authorList>
            <person name="Podar M."/>
        </authorList>
    </citation>
    <scope>NUCLEOTIDE SEQUENCE</scope>
    <source>
        <strain evidence="1">DSM 13166</strain>
    </source>
</reference>
<evidence type="ECO:0008006" key="3">
    <source>
        <dbReference type="Google" id="ProtNLM"/>
    </source>
</evidence>
<dbReference type="EMBL" id="CP006868">
    <property type="protein sequence ID" value="UXD21946.1"/>
    <property type="molecule type" value="Genomic_DNA"/>
</dbReference>
<accession>A0A977PJP7</accession>
<keyword evidence="2" id="KW-1185">Reference proteome</keyword>
<protein>
    <recommendedName>
        <fullName evidence="3">Squalene cyclase C-terminal domain-containing protein</fullName>
    </recommendedName>
</protein>
<proteinExistence type="predicted"/>
<dbReference type="CDD" id="cd00688">
    <property type="entry name" value="ISOPREN_C2_like"/>
    <property type="match status" value="1"/>
</dbReference>
<evidence type="ECO:0000313" key="1">
    <source>
        <dbReference type="EMBL" id="UXD21946.1"/>
    </source>
</evidence>
<dbReference type="Proteomes" id="UP001063698">
    <property type="component" value="Chromosome"/>
</dbReference>
<dbReference type="SUPFAM" id="SSF48239">
    <property type="entry name" value="Terpenoid cyclases/Protein prenyltransferases"/>
    <property type="match status" value="1"/>
</dbReference>
<gene>
    <name evidence="1" type="ORF">IPA_00055</name>
</gene>
<dbReference type="InterPro" id="IPR008930">
    <property type="entry name" value="Terpenoid_cyclase/PrenylTrfase"/>
</dbReference>
<dbReference type="KEGG" id="ipc:IPA_00055"/>
<dbReference type="AlphaFoldDB" id="A0A977PJP7"/>
<dbReference type="Gene3D" id="1.50.10.20">
    <property type="match status" value="2"/>
</dbReference>
<organism evidence="1 2">
    <name type="scientific">Ignicoccus pacificus DSM 13166</name>
    <dbReference type="NCBI Taxonomy" id="940294"/>
    <lineage>
        <taxon>Archaea</taxon>
        <taxon>Thermoproteota</taxon>
        <taxon>Thermoprotei</taxon>
        <taxon>Desulfurococcales</taxon>
        <taxon>Desulfurococcaceae</taxon>
        <taxon>Ignicoccus</taxon>
    </lineage>
</organism>
<evidence type="ECO:0000313" key="2">
    <source>
        <dbReference type="Proteomes" id="UP001063698"/>
    </source>
</evidence>
<sequence length="268" mass="29268">MVILALIDAHVPPYDMSIVQGVRFILSKQREDGFLQWSGPGPGSYYGTARALLGVLVGTLKEDYDRIRINVEKAIRALADGELPCGGWEANPGGGLSHWGSAEVLFAVWYAGKMYMEEIWRSPMNYYSKFKRWFMKTQSALGSWDGNCLDCTARVATFLSFYGYRGPEVKMALQFILNHQGGDGRIGDSPWATAWSLLAMVASKSTDGAIQESARAAVSALIDSQLDDGGWPIFYDSDTSFESVTAASVWALATYKNSLSGVVSVLGV</sequence>
<name>A0A977PJP7_9CREN</name>